<name>A0A0F9DZR0_9ZZZZ</name>
<comment type="caution">
    <text evidence="1">The sequence shown here is derived from an EMBL/GenBank/DDBJ whole genome shotgun (WGS) entry which is preliminary data.</text>
</comment>
<gene>
    <name evidence="1" type="ORF">LCGC14_2486590</name>
</gene>
<dbReference type="CDD" id="cd08054">
    <property type="entry name" value="gp6"/>
    <property type="match status" value="1"/>
</dbReference>
<dbReference type="Pfam" id="PF05135">
    <property type="entry name" value="Phage_connect_1"/>
    <property type="match status" value="1"/>
</dbReference>
<dbReference type="NCBIfam" id="TIGR02215">
    <property type="entry name" value="phage_chp_gp8"/>
    <property type="match status" value="1"/>
</dbReference>
<dbReference type="Gene3D" id="1.10.3230.30">
    <property type="entry name" value="Phage gp6-like head-tail connector protein"/>
    <property type="match status" value="1"/>
</dbReference>
<dbReference type="AlphaFoldDB" id="A0A0F9DZR0"/>
<accession>A0A0F9DZR0</accession>
<reference evidence="1" key="1">
    <citation type="journal article" date="2015" name="Nature">
        <title>Complex archaea that bridge the gap between prokaryotes and eukaryotes.</title>
        <authorList>
            <person name="Spang A."/>
            <person name="Saw J.H."/>
            <person name="Jorgensen S.L."/>
            <person name="Zaremba-Niedzwiedzka K."/>
            <person name="Martijn J."/>
            <person name="Lind A.E."/>
            <person name="van Eijk R."/>
            <person name="Schleper C."/>
            <person name="Guy L."/>
            <person name="Ettema T.J."/>
        </authorList>
    </citation>
    <scope>NUCLEOTIDE SEQUENCE</scope>
</reference>
<sequence length="192" mass="21848">MAKQTRVTGPVGRVISPADLRTHCRITATLEDAYLDKLSDAAQDEAEAYTWRKLLKQTWDQFFDGFADPLYLRFPPLHSDGVTSVTYTDTAGDSQTLATSVYEVAEEDGITVVRRKYNQTWPSTRSHEDVVTVRFVCGWDTVGDVPERFKQAIRIHVAHYYDPGRAGEQMPEMFWRLLSPLRMVKYQPIGAA</sequence>
<dbReference type="InterPro" id="IPR011738">
    <property type="entry name" value="Phage_CHP"/>
</dbReference>
<proteinExistence type="predicted"/>
<dbReference type="EMBL" id="LAZR01039300">
    <property type="protein sequence ID" value="KKL17333.1"/>
    <property type="molecule type" value="Genomic_DNA"/>
</dbReference>
<dbReference type="InterPro" id="IPR021146">
    <property type="entry name" value="Phage_gp6-like_head-tail"/>
</dbReference>
<evidence type="ECO:0000313" key="1">
    <source>
        <dbReference type="EMBL" id="KKL17333.1"/>
    </source>
</evidence>
<protein>
    <recommendedName>
        <fullName evidence="2">Phage gp6-like head-tail connector protein</fullName>
    </recommendedName>
</protein>
<organism evidence="1">
    <name type="scientific">marine sediment metagenome</name>
    <dbReference type="NCBI Taxonomy" id="412755"/>
    <lineage>
        <taxon>unclassified sequences</taxon>
        <taxon>metagenomes</taxon>
        <taxon>ecological metagenomes</taxon>
    </lineage>
</organism>
<evidence type="ECO:0008006" key="2">
    <source>
        <dbReference type="Google" id="ProtNLM"/>
    </source>
</evidence>